<feature type="active site" description="Proton donor/acceptor" evidence="3">
    <location>
        <position position="288"/>
    </location>
</feature>
<dbReference type="GO" id="GO:0005615">
    <property type="term" value="C:extracellular space"/>
    <property type="evidence" value="ECO:0007669"/>
    <property type="project" value="TreeGrafter"/>
</dbReference>
<dbReference type="CDD" id="cd06241">
    <property type="entry name" value="M14-like"/>
    <property type="match status" value="1"/>
</dbReference>
<dbReference type="Gene3D" id="3.40.630.10">
    <property type="entry name" value="Zn peptidases"/>
    <property type="match status" value="1"/>
</dbReference>
<dbReference type="EMBL" id="RAWM01000027">
    <property type="protein sequence ID" value="RKH70068.1"/>
    <property type="molecule type" value="Genomic_DNA"/>
</dbReference>
<organism evidence="5 6">
    <name type="scientific">Corallococcus interemptor</name>
    <dbReference type="NCBI Taxonomy" id="2316720"/>
    <lineage>
        <taxon>Bacteria</taxon>
        <taxon>Pseudomonadati</taxon>
        <taxon>Myxococcota</taxon>
        <taxon>Myxococcia</taxon>
        <taxon>Myxococcales</taxon>
        <taxon>Cystobacterineae</taxon>
        <taxon>Myxococcaceae</taxon>
        <taxon>Corallococcus</taxon>
    </lineage>
</organism>
<dbReference type="SMART" id="SM00631">
    <property type="entry name" value="Zn_pept"/>
    <property type="match status" value="1"/>
</dbReference>
<dbReference type="Proteomes" id="UP000282656">
    <property type="component" value="Unassembled WGS sequence"/>
</dbReference>
<accession>A0A3A8QQQ3</accession>
<dbReference type="GO" id="GO:0004181">
    <property type="term" value="F:metallocarboxypeptidase activity"/>
    <property type="evidence" value="ECO:0007669"/>
    <property type="project" value="InterPro"/>
</dbReference>
<dbReference type="AlphaFoldDB" id="A0A3A8QQQ3"/>
<dbReference type="GO" id="GO:0008270">
    <property type="term" value="F:zinc ion binding"/>
    <property type="evidence" value="ECO:0007669"/>
    <property type="project" value="InterPro"/>
</dbReference>
<comment type="cofactor">
    <cofactor evidence="1">
        <name>Zn(2+)</name>
        <dbReference type="ChEBI" id="CHEBI:29105"/>
    </cofactor>
</comment>
<dbReference type="RefSeq" id="WP_121769844.1">
    <property type="nucleotide sequence ID" value="NZ_RAWM01000027.1"/>
</dbReference>
<dbReference type="InterPro" id="IPR000834">
    <property type="entry name" value="Peptidase_M14"/>
</dbReference>
<proteinExistence type="inferred from homology"/>
<dbReference type="SUPFAM" id="SSF53187">
    <property type="entry name" value="Zn-dependent exopeptidases"/>
    <property type="match status" value="1"/>
</dbReference>
<comment type="similarity">
    <text evidence="2 3">Belongs to the peptidase M14 family.</text>
</comment>
<sequence>MLLPTLAALVLTQAPPPLTTVSEQSGWKRTGRYAEAESLCRAFPKAFPGKARCDTLGTTPEGRPMVALVVSPDGTLTADAARKKGRPVVFFQGGIHAGEIDGKDAGFWLLRDALQNRASVPDLLKNVTAVFVPVFNVDGHERFNPNHRPNQVGPEEMGFRVTAQNLNLNRDYVKADAPEMALLLKYLHAWDPLVYVDLHVTDGAKFEPDVSVGLEPQKSGPPGLREAGTKLVDELLAGLTAEGHQPLRFYPSFIKDDDPTSGFAYGVPPPRFSHAYWSVHHRFGVLVETHSWKNYAQRVKATRDVLEGLLRLVGRDGAALLAAVKAEDQKALSGGVREVVLGWENTPKRETIEFKGYVYERLPSEVSGQPYIRYDDTKPQTWKVPYAPDVQPAVTATLPTGGYLVSAAHAAWVAPKLSAHGIQFQRLTRAVPAAKVESFRSKDFQFQARSNESHQGLAARGEWKPDTQDLPVGTLYVPVAQKNVELVAHLFEPAGPDSLLAWGFFNAHFEQKEYIEDYVLEPFARELLAKDAGVKAAFQERMKDPGFAKDPRARLRFFAERHPSWDERLGLYPVYRAASAPPSLGAWPR</sequence>
<comment type="caution">
    <text evidence="5">The sequence shown here is derived from an EMBL/GenBank/DDBJ whole genome shotgun (WGS) entry which is preliminary data.</text>
</comment>
<dbReference type="OrthoDB" id="9767214at2"/>
<keyword evidence="6" id="KW-1185">Reference proteome</keyword>
<dbReference type="PANTHER" id="PTHR11705:SF145">
    <property type="entry name" value="PEPTIDASE M14 CARBOXYPEPTIDASE A DOMAIN-CONTAINING PROTEIN"/>
    <property type="match status" value="1"/>
</dbReference>
<dbReference type="Pfam" id="PF00246">
    <property type="entry name" value="Peptidase_M14"/>
    <property type="match status" value="1"/>
</dbReference>
<evidence type="ECO:0000256" key="3">
    <source>
        <dbReference type="PROSITE-ProRule" id="PRU01379"/>
    </source>
</evidence>
<gene>
    <name evidence="5" type="ORF">D7X96_12935</name>
</gene>
<dbReference type="GO" id="GO:0006508">
    <property type="term" value="P:proteolysis"/>
    <property type="evidence" value="ECO:0007669"/>
    <property type="project" value="InterPro"/>
</dbReference>
<feature type="domain" description="Peptidase M14" evidence="4">
    <location>
        <begin position="29"/>
        <end position="313"/>
    </location>
</feature>
<evidence type="ECO:0000313" key="6">
    <source>
        <dbReference type="Proteomes" id="UP000282656"/>
    </source>
</evidence>
<protein>
    <submittedName>
        <fullName evidence="5">Peptidase M14</fullName>
    </submittedName>
</protein>
<reference evidence="6" key="1">
    <citation type="submission" date="2018-09" db="EMBL/GenBank/DDBJ databases">
        <authorList>
            <person name="Livingstone P.G."/>
            <person name="Whitworth D.E."/>
        </authorList>
    </citation>
    <scope>NUCLEOTIDE SEQUENCE [LARGE SCALE GENOMIC DNA]</scope>
    <source>
        <strain evidence="6">AB047A</strain>
    </source>
</reference>
<evidence type="ECO:0000259" key="4">
    <source>
        <dbReference type="PROSITE" id="PS52035"/>
    </source>
</evidence>
<name>A0A3A8QQQ3_9BACT</name>
<evidence type="ECO:0000256" key="2">
    <source>
        <dbReference type="ARBA" id="ARBA00005988"/>
    </source>
</evidence>
<evidence type="ECO:0000313" key="5">
    <source>
        <dbReference type="EMBL" id="RKH70068.1"/>
    </source>
</evidence>
<evidence type="ECO:0000256" key="1">
    <source>
        <dbReference type="ARBA" id="ARBA00001947"/>
    </source>
</evidence>
<dbReference type="PANTHER" id="PTHR11705">
    <property type="entry name" value="PROTEASE FAMILY M14 CARBOXYPEPTIDASE A,B"/>
    <property type="match status" value="1"/>
</dbReference>
<dbReference type="PROSITE" id="PS52035">
    <property type="entry name" value="PEPTIDASE_M14"/>
    <property type="match status" value="1"/>
</dbReference>